<keyword evidence="9 11" id="KW-0472">Membrane</keyword>
<dbReference type="GO" id="GO:0005524">
    <property type="term" value="F:ATP binding"/>
    <property type="evidence" value="ECO:0007669"/>
    <property type="project" value="UniProtKB-KW"/>
</dbReference>
<dbReference type="InterPro" id="IPR036640">
    <property type="entry name" value="ABC1_TM_sf"/>
</dbReference>
<dbReference type="PANTHER" id="PTHR43394:SF1">
    <property type="entry name" value="ATP-BINDING CASSETTE SUB-FAMILY B MEMBER 10, MITOCHONDRIAL"/>
    <property type="match status" value="1"/>
</dbReference>
<dbReference type="PROSITE" id="PS50929">
    <property type="entry name" value="ABC_TM1F"/>
    <property type="match status" value="1"/>
</dbReference>
<feature type="domain" description="ABC transmembrane type-1" evidence="13">
    <location>
        <begin position="10"/>
        <end position="281"/>
    </location>
</feature>
<evidence type="ECO:0000256" key="10">
    <source>
        <dbReference type="ARBA" id="ARBA00023455"/>
    </source>
</evidence>
<evidence type="ECO:0000256" key="11">
    <source>
        <dbReference type="SAM" id="Phobius"/>
    </source>
</evidence>
<evidence type="ECO:0000256" key="3">
    <source>
        <dbReference type="ARBA" id="ARBA00022475"/>
    </source>
</evidence>
<evidence type="ECO:0000313" key="15">
    <source>
        <dbReference type="Proteomes" id="UP000215896"/>
    </source>
</evidence>
<dbReference type="InterPro" id="IPR003439">
    <property type="entry name" value="ABC_transporter-like_ATP-bd"/>
</dbReference>
<dbReference type="OrthoDB" id="9806127at2"/>
<keyword evidence="2" id="KW-0813">Transport</keyword>
<dbReference type="PROSITE" id="PS50893">
    <property type="entry name" value="ABC_TRANSPORTER_2"/>
    <property type="match status" value="1"/>
</dbReference>
<dbReference type="InterPro" id="IPR017871">
    <property type="entry name" value="ABC_transporter-like_CS"/>
</dbReference>
<keyword evidence="7" id="KW-0067">ATP-binding</keyword>
<evidence type="ECO:0000256" key="8">
    <source>
        <dbReference type="ARBA" id="ARBA00022989"/>
    </source>
</evidence>
<keyword evidence="15" id="KW-1185">Reference proteome</keyword>
<evidence type="ECO:0000256" key="7">
    <source>
        <dbReference type="ARBA" id="ARBA00022840"/>
    </source>
</evidence>
<keyword evidence="8 11" id="KW-1133">Transmembrane helix</keyword>
<dbReference type="Pfam" id="PF00664">
    <property type="entry name" value="ABC_membrane"/>
    <property type="match status" value="1"/>
</dbReference>
<dbReference type="InterPro" id="IPR011527">
    <property type="entry name" value="ABC1_TM_dom"/>
</dbReference>
<accession>A0A255FWD4</accession>
<evidence type="ECO:0000256" key="5">
    <source>
        <dbReference type="ARBA" id="ARBA00022692"/>
    </source>
</evidence>
<dbReference type="CDD" id="cd18543">
    <property type="entry name" value="ABC_6TM_Rv0194_D1_like"/>
    <property type="match status" value="1"/>
</dbReference>
<comment type="similarity">
    <text evidence="10">Belongs to the ABC transporter superfamily. Siderophore-Fe(3+) uptake transporter (SIUT) (TC 3.A.1.21) family.</text>
</comment>
<evidence type="ECO:0000256" key="9">
    <source>
        <dbReference type="ARBA" id="ARBA00023136"/>
    </source>
</evidence>
<dbReference type="PANTHER" id="PTHR43394">
    <property type="entry name" value="ATP-DEPENDENT PERMEASE MDL1, MITOCHONDRIAL"/>
    <property type="match status" value="1"/>
</dbReference>
<dbReference type="InterPro" id="IPR039421">
    <property type="entry name" value="Type_1_exporter"/>
</dbReference>
<evidence type="ECO:0000256" key="1">
    <source>
        <dbReference type="ARBA" id="ARBA00004429"/>
    </source>
</evidence>
<dbReference type="EMBL" id="NMVO01000019">
    <property type="protein sequence ID" value="OYO08020.1"/>
    <property type="molecule type" value="Genomic_DNA"/>
</dbReference>
<dbReference type="Pfam" id="PF00005">
    <property type="entry name" value="ABC_tran"/>
    <property type="match status" value="1"/>
</dbReference>
<feature type="transmembrane region" description="Helical" evidence="11">
    <location>
        <begin position="35"/>
        <end position="55"/>
    </location>
</feature>
<dbReference type="GO" id="GO:0015421">
    <property type="term" value="F:ABC-type oligopeptide transporter activity"/>
    <property type="evidence" value="ECO:0007669"/>
    <property type="project" value="TreeGrafter"/>
</dbReference>
<feature type="transmembrane region" description="Helical" evidence="11">
    <location>
        <begin position="109"/>
        <end position="132"/>
    </location>
</feature>
<keyword evidence="6" id="KW-0547">Nucleotide-binding</keyword>
<gene>
    <name evidence="14" type="ORF">CGZ94_21070</name>
</gene>
<dbReference type="SUPFAM" id="SSF90123">
    <property type="entry name" value="ABC transporter transmembrane region"/>
    <property type="match status" value="1"/>
</dbReference>
<dbReference type="InterPro" id="IPR003593">
    <property type="entry name" value="AAA+_ATPase"/>
</dbReference>
<organism evidence="14 15">
    <name type="scientific">Enemella evansiae</name>
    <dbReference type="NCBI Taxonomy" id="2016499"/>
    <lineage>
        <taxon>Bacteria</taxon>
        <taxon>Bacillati</taxon>
        <taxon>Actinomycetota</taxon>
        <taxon>Actinomycetes</taxon>
        <taxon>Propionibacteriales</taxon>
        <taxon>Propionibacteriaceae</taxon>
        <taxon>Enemella</taxon>
    </lineage>
</organism>
<proteinExistence type="inferred from homology"/>
<evidence type="ECO:0000256" key="6">
    <source>
        <dbReference type="ARBA" id="ARBA00022741"/>
    </source>
</evidence>
<feature type="transmembrane region" description="Helical" evidence="11">
    <location>
        <begin position="138"/>
        <end position="156"/>
    </location>
</feature>
<comment type="caution">
    <text evidence="14">The sequence shown here is derived from an EMBL/GenBank/DDBJ whole genome shotgun (WGS) entry which is preliminary data.</text>
</comment>
<dbReference type="PROSITE" id="PS00211">
    <property type="entry name" value="ABC_TRANSPORTER_1"/>
    <property type="match status" value="1"/>
</dbReference>
<reference evidence="14 15" key="1">
    <citation type="submission" date="2017-07" db="EMBL/GenBank/DDBJ databases">
        <title>Draft whole genome sequences of clinical Proprionibacteriaceae strains.</title>
        <authorList>
            <person name="Bernier A.-M."/>
            <person name="Bernard K."/>
            <person name="Domingo M.-C."/>
        </authorList>
    </citation>
    <scope>NUCLEOTIDE SEQUENCE [LARGE SCALE GENOMIC DNA]</scope>
    <source>
        <strain evidence="14 15">NML 030167</strain>
    </source>
</reference>
<feature type="transmembrane region" description="Helical" evidence="11">
    <location>
        <begin position="252"/>
        <end position="276"/>
    </location>
</feature>
<feature type="domain" description="ABC transporter" evidence="12">
    <location>
        <begin position="313"/>
        <end position="547"/>
    </location>
</feature>
<dbReference type="InterPro" id="IPR027417">
    <property type="entry name" value="P-loop_NTPase"/>
</dbReference>
<dbReference type="Gene3D" id="1.20.1560.10">
    <property type="entry name" value="ABC transporter type 1, transmembrane domain"/>
    <property type="match status" value="1"/>
</dbReference>
<dbReference type="FunFam" id="3.40.50.300:FF:000221">
    <property type="entry name" value="Multidrug ABC transporter ATP-binding protein"/>
    <property type="match status" value="1"/>
</dbReference>
<keyword evidence="3" id="KW-1003">Cell membrane</keyword>
<name>A0A255FWD4_9ACTN</name>
<comment type="subcellular location">
    <subcellularLocation>
        <location evidence="1">Cell inner membrane</location>
        <topology evidence="1">Multi-pass membrane protein</topology>
    </subcellularLocation>
</comment>
<dbReference type="Proteomes" id="UP000215896">
    <property type="component" value="Unassembled WGS sequence"/>
</dbReference>
<dbReference type="Gene3D" id="3.40.50.300">
    <property type="entry name" value="P-loop containing nucleotide triphosphate hydrolases"/>
    <property type="match status" value="1"/>
</dbReference>
<evidence type="ECO:0000313" key="14">
    <source>
        <dbReference type="EMBL" id="OYO08020.1"/>
    </source>
</evidence>
<evidence type="ECO:0000256" key="2">
    <source>
        <dbReference type="ARBA" id="ARBA00022448"/>
    </source>
</evidence>
<dbReference type="SUPFAM" id="SSF52540">
    <property type="entry name" value="P-loop containing nucleoside triphosphate hydrolases"/>
    <property type="match status" value="1"/>
</dbReference>
<feature type="transmembrane region" description="Helical" evidence="11">
    <location>
        <begin position="222"/>
        <end position="246"/>
    </location>
</feature>
<dbReference type="AlphaFoldDB" id="A0A255FWD4"/>
<evidence type="ECO:0000256" key="4">
    <source>
        <dbReference type="ARBA" id="ARBA00022519"/>
    </source>
</evidence>
<dbReference type="SMART" id="SM00382">
    <property type="entry name" value="AAA"/>
    <property type="match status" value="1"/>
</dbReference>
<evidence type="ECO:0000259" key="12">
    <source>
        <dbReference type="PROSITE" id="PS50893"/>
    </source>
</evidence>
<keyword evidence="4" id="KW-0997">Cell inner membrane</keyword>
<evidence type="ECO:0000259" key="13">
    <source>
        <dbReference type="PROSITE" id="PS50929"/>
    </source>
</evidence>
<keyword evidence="5 11" id="KW-0812">Transmembrane</keyword>
<sequence length="565" mass="61249">MAALDGYDIVTMLAIPLLTRAAIDGPLAAGDRAGVIRYGVLALVIGISAAGAGFIRRWLSSEVTLATETSVRLDLYARLQRLPMAFHDRWQSGQLLSRMMNDLSVMRRFTSFGLLMLLASLLQIAITVVLLIRLYWPLGVVVLLGVGPVIWLCLRMERDYTKLSRRIQDQTGDAASVVQESVHGLRTLRAFGRQRWAYQRFDSAASTLYDTQLSRVRLISRFFTLLDVIPSVVAIIVLGIGAYAAANGTITLGTLVAFMTLLLSLVWPVTALGFLLSMTQDAMTAADRVCEVLDSRSDIVSGEVRLPRAGGALSFENAGFRFPDSDVDVLHGLDLRIAPGETIAVVGGTGSGKTTLTQLIARLRDVTSGRITLDGIDLRELDLDDLRGQVATAFSDATLFSMSARENLTLGRADATDEEIAEAIEVAQAHFVHDLPWGLDTRIGEQGMSLSGGQRQRLALARAVLVRPSVLVLDDTLSALDIHTEALVEAALARVLGNSTAIIVAHRASTVLLADRVAMLVDGTITAVGTHTELLANDPRYRELMSADFDCEQEFDELEDEEAAS</sequence>
<dbReference type="GO" id="GO:0016887">
    <property type="term" value="F:ATP hydrolysis activity"/>
    <property type="evidence" value="ECO:0007669"/>
    <property type="project" value="InterPro"/>
</dbReference>
<protein>
    <submittedName>
        <fullName evidence="14">ABC transporter</fullName>
    </submittedName>
</protein>
<dbReference type="GO" id="GO:0005886">
    <property type="term" value="C:plasma membrane"/>
    <property type="evidence" value="ECO:0007669"/>
    <property type="project" value="UniProtKB-SubCell"/>
</dbReference>